<feature type="region of interest" description="Disordered" evidence="2">
    <location>
        <begin position="336"/>
        <end position="381"/>
    </location>
</feature>
<proteinExistence type="predicted"/>
<keyword evidence="1" id="KW-0175">Coiled coil</keyword>
<dbReference type="VEuPathDB" id="TriTrypDB:BSAL_04990"/>
<reference evidence="4" key="1">
    <citation type="submission" date="2015-09" db="EMBL/GenBank/DDBJ databases">
        <authorList>
            <consortium name="Pathogen Informatics"/>
        </authorList>
    </citation>
    <scope>NUCLEOTIDE SEQUENCE [LARGE SCALE GENOMIC DNA]</scope>
    <source>
        <strain evidence="4">Lake Konstanz</strain>
    </source>
</reference>
<dbReference type="Proteomes" id="UP000051952">
    <property type="component" value="Unassembled WGS sequence"/>
</dbReference>
<evidence type="ECO:0000313" key="3">
    <source>
        <dbReference type="EMBL" id="CUG09617.1"/>
    </source>
</evidence>
<accession>A0A0S4IU89</accession>
<dbReference type="AlphaFoldDB" id="A0A0S4IU89"/>
<gene>
    <name evidence="3" type="ORF">BSAL_04990</name>
</gene>
<dbReference type="EMBL" id="CYKH01000648">
    <property type="protein sequence ID" value="CUG09617.1"/>
    <property type="molecule type" value="Genomic_DNA"/>
</dbReference>
<protein>
    <submittedName>
        <fullName evidence="3">Uncharacterized protein</fullName>
    </submittedName>
</protein>
<sequence length="837" mass="92439">MAPNASSQTIRLRVLTSLTSKGTTQNMYLCRIDPSLPCRSVISTIACLVYSKSNDHSSMDSFSNAEQGASWEHPEFGGRRFLEGYSVFYRGRPVVSQLFDSHHHQHDSSSSATTELPFGVVCPMEEGEELLIRKRTAAATAMMQVSSHQTQGEPDVLPTTATMSTTSRYQTSRMEFSSSLSTPAHQQQKQQQPRESPFLSSPQMLASGRRRVGFDSFSNNSNTFGDSGGTSLPLLLHSISTDDVPFQSTSKTTTVGALVAPRTQRQLQSALVTFLTRCGIVEWFSPFAVKAGILSLGELCTHSAESLAAVIDHATPPEDFLKAIRFPPKRKDVMIGSRRPLFPHNNHQDQHHRHARESTKQASSPLSQQNTTTMPSPSSTSAAAAAATPTFMAADWNYEVSSFPLAVFAHRLISTAHWSMKASGLVIDWPKRLRSYLLRVDPERALGSDIVESARIRALMDHDGGGASASTADIFGDHLGKKKGADRHHRGDATVDDDDDAGCGMDRGFERVWWELRRQYEEHLVQAIQDAEEKGVLLPPYMADDDDDGMMGQERRDMRDNIGNVSSQVNGLVLRAAHSANEAHAAASVSTSFLVCCPNCSHAFQYAPPSLPWQLAEFQRAVANAELASISLQKEHALREEQFSDTIQSLGAELQRLRQESKEWEEKALLEANRAAVLEGENRSFRQRLRMSDDLFGRGAFATTDHAVPPTTTKGKIVGVRTSAASRRKHGEDHSALLHQRAVVTSSHLEESIVRSDGDTSATTVPADAAVNPEEKKRIRRVLAQYLQEHNPDSLMMVDSILAQWKHREYELERVLRIPPSKAPKGLQDAAVRGWLE</sequence>
<evidence type="ECO:0000256" key="1">
    <source>
        <dbReference type="SAM" id="Coils"/>
    </source>
</evidence>
<feature type="coiled-coil region" evidence="1">
    <location>
        <begin position="615"/>
        <end position="674"/>
    </location>
</feature>
<name>A0A0S4IU89_BODSA</name>
<feature type="compositionally biased region" description="Polar residues" evidence="2">
    <location>
        <begin position="360"/>
        <end position="370"/>
    </location>
</feature>
<keyword evidence="4" id="KW-1185">Reference proteome</keyword>
<feature type="compositionally biased region" description="Polar residues" evidence="2">
    <location>
        <begin position="167"/>
        <end position="185"/>
    </location>
</feature>
<evidence type="ECO:0000256" key="2">
    <source>
        <dbReference type="SAM" id="MobiDB-lite"/>
    </source>
</evidence>
<feature type="compositionally biased region" description="Low complexity" evidence="2">
    <location>
        <begin position="371"/>
        <end position="381"/>
    </location>
</feature>
<evidence type="ECO:0000313" key="4">
    <source>
        <dbReference type="Proteomes" id="UP000051952"/>
    </source>
</evidence>
<feature type="region of interest" description="Disordered" evidence="2">
    <location>
        <begin position="167"/>
        <end position="201"/>
    </location>
</feature>
<organism evidence="3 4">
    <name type="scientific">Bodo saltans</name>
    <name type="common">Flagellated protozoan</name>
    <dbReference type="NCBI Taxonomy" id="75058"/>
    <lineage>
        <taxon>Eukaryota</taxon>
        <taxon>Discoba</taxon>
        <taxon>Euglenozoa</taxon>
        <taxon>Kinetoplastea</taxon>
        <taxon>Metakinetoplastina</taxon>
        <taxon>Eubodonida</taxon>
        <taxon>Bodonidae</taxon>
        <taxon>Bodo</taxon>
    </lineage>
</organism>